<dbReference type="GO" id="GO:0047213">
    <property type="term" value="F:anthocyanidin 3-O-glucosyltransferase activity"/>
    <property type="evidence" value="ECO:0007669"/>
    <property type="project" value="UniProtKB-EC"/>
</dbReference>
<dbReference type="InterPro" id="IPR035595">
    <property type="entry name" value="UDP_glycos_trans_CS"/>
</dbReference>
<dbReference type="SUPFAM" id="SSF53756">
    <property type="entry name" value="UDP-Glycosyltransferase/glycogen phosphorylase"/>
    <property type="match status" value="1"/>
</dbReference>
<evidence type="ECO:0000256" key="1">
    <source>
        <dbReference type="ARBA" id="ARBA00004935"/>
    </source>
</evidence>
<sequence length="486" mass="53913">MNRKQPFPLKKAERKMGEVAPQRKAHVVLLPYPSQGHINPLLQFAKRLSSKGVKATMATTHYTVGSITASPAVAVAVEPISDGFDAGGFVQARDERTFLQSFETHGTRTLSELVARHERTDSPVTCIVYDSFLPWALDVARGHRIYGAAFFTNSATVCGVFCRVSRGVIKLPLASEEDGVAVPGLPKLGRVDLPTFVRFPESNPAYLAMVLCQYSNLDEVDWVFCNTFQQLESKVEAGSVKGHWPARLIGPMVPSSYLDGRIAGDKGYGASLWKPLSDECLKWLENKEPRSVAYISFGSMVNLTEEQMGEIAAALEETGIQFLWVVRASEHSKLPARFRELNASKGLIVPWCNQLELLAHKATGCFVTHCGWNSTLEGLSLGVPMVAMPQWSDQVTNAKYVEEIWKIGVRVKEDETGVVRREEVARCLKEVMMEGSRSLEIKVAARKWKQMAVEAVSEGGESDREINNFVRKLLSCSDHSNHTRIQ</sequence>
<evidence type="ECO:0000256" key="7">
    <source>
        <dbReference type="RuleBase" id="RU362057"/>
    </source>
</evidence>
<keyword evidence="9" id="KW-1185">Reference proteome</keyword>
<comment type="similarity">
    <text evidence="2 6">Belongs to the UDP-glycosyltransferase family.</text>
</comment>
<evidence type="ECO:0000256" key="6">
    <source>
        <dbReference type="RuleBase" id="RU003718"/>
    </source>
</evidence>
<name>A0AAV0S2Z7_9ROSI</name>
<evidence type="ECO:0000256" key="5">
    <source>
        <dbReference type="ARBA" id="ARBA00047606"/>
    </source>
</evidence>
<dbReference type="EC" id="2.4.1.-" evidence="7"/>
<accession>A0AAV0S2Z7</accession>
<evidence type="ECO:0000256" key="2">
    <source>
        <dbReference type="ARBA" id="ARBA00009995"/>
    </source>
</evidence>
<dbReference type="AlphaFoldDB" id="A0AAV0S2Z7"/>
<evidence type="ECO:0000256" key="4">
    <source>
        <dbReference type="ARBA" id="ARBA00022679"/>
    </source>
</evidence>
<comment type="caution">
    <text evidence="8">The sequence shown here is derived from an EMBL/GenBank/DDBJ whole genome shotgun (WGS) entry which is preliminary data.</text>
</comment>
<dbReference type="GO" id="GO:0080044">
    <property type="term" value="F:quercetin 7-O-glucosyltransferase activity"/>
    <property type="evidence" value="ECO:0007669"/>
    <property type="project" value="TreeGrafter"/>
</dbReference>
<evidence type="ECO:0000256" key="3">
    <source>
        <dbReference type="ARBA" id="ARBA00022676"/>
    </source>
</evidence>
<dbReference type="PANTHER" id="PTHR11926:SF727">
    <property type="entry name" value="UDP-GLYCOSYLTRANSFERASE 74B1"/>
    <property type="match status" value="1"/>
</dbReference>
<organism evidence="8 9">
    <name type="scientific">Linum tenue</name>
    <dbReference type="NCBI Taxonomy" id="586396"/>
    <lineage>
        <taxon>Eukaryota</taxon>
        <taxon>Viridiplantae</taxon>
        <taxon>Streptophyta</taxon>
        <taxon>Embryophyta</taxon>
        <taxon>Tracheophyta</taxon>
        <taxon>Spermatophyta</taxon>
        <taxon>Magnoliopsida</taxon>
        <taxon>eudicotyledons</taxon>
        <taxon>Gunneridae</taxon>
        <taxon>Pentapetalae</taxon>
        <taxon>rosids</taxon>
        <taxon>fabids</taxon>
        <taxon>Malpighiales</taxon>
        <taxon>Linaceae</taxon>
        <taxon>Linum</taxon>
    </lineage>
</organism>
<dbReference type="Pfam" id="PF00201">
    <property type="entry name" value="UDPGT"/>
    <property type="match status" value="1"/>
</dbReference>
<evidence type="ECO:0000313" key="9">
    <source>
        <dbReference type="Proteomes" id="UP001154282"/>
    </source>
</evidence>
<comment type="catalytic activity">
    <reaction evidence="5">
        <text>an anthocyanidin + UDP-alpha-D-glucose + H(+) = an anthocyanidin 3-O-beta-D-glucoside + UDP</text>
        <dbReference type="Rhea" id="RHEA:20093"/>
        <dbReference type="ChEBI" id="CHEBI:15378"/>
        <dbReference type="ChEBI" id="CHEBI:16307"/>
        <dbReference type="ChEBI" id="CHEBI:58223"/>
        <dbReference type="ChEBI" id="CHEBI:58885"/>
        <dbReference type="ChEBI" id="CHEBI:143576"/>
        <dbReference type="EC" id="2.4.1.115"/>
    </reaction>
</comment>
<dbReference type="FunFam" id="3.40.50.2000:FF:000057">
    <property type="entry name" value="Glycosyltransferase"/>
    <property type="match status" value="1"/>
</dbReference>
<proteinExistence type="inferred from homology"/>
<dbReference type="Gene3D" id="3.40.50.2000">
    <property type="entry name" value="Glycogen Phosphorylase B"/>
    <property type="match status" value="2"/>
</dbReference>
<protein>
    <recommendedName>
        <fullName evidence="7">Glycosyltransferase</fullName>
        <ecNumber evidence="7">2.4.1.-</ecNumber>
    </recommendedName>
</protein>
<dbReference type="EMBL" id="CAMGYJ010000011">
    <property type="protein sequence ID" value="CAI0627543.1"/>
    <property type="molecule type" value="Genomic_DNA"/>
</dbReference>
<dbReference type="PROSITE" id="PS00375">
    <property type="entry name" value="UDPGT"/>
    <property type="match status" value="1"/>
</dbReference>
<dbReference type="FunFam" id="3.40.50.2000:FF:000019">
    <property type="entry name" value="Glycosyltransferase"/>
    <property type="match status" value="1"/>
</dbReference>
<keyword evidence="3 6" id="KW-0328">Glycosyltransferase</keyword>
<evidence type="ECO:0000313" key="8">
    <source>
        <dbReference type="EMBL" id="CAI0627543.1"/>
    </source>
</evidence>
<dbReference type="PANTHER" id="PTHR11926">
    <property type="entry name" value="GLUCOSYL/GLUCURONOSYL TRANSFERASES"/>
    <property type="match status" value="1"/>
</dbReference>
<dbReference type="InterPro" id="IPR002213">
    <property type="entry name" value="UDP_glucos_trans"/>
</dbReference>
<reference evidence="8" key="1">
    <citation type="submission" date="2022-08" db="EMBL/GenBank/DDBJ databases">
        <authorList>
            <person name="Gutierrez-Valencia J."/>
        </authorList>
    </citation>
    <scope>NUCLEOTIDE SEQUENCE</scope>
</reference>
<dbReference type="CDD" id="cd03784">
    <property type="entry name" value="GT1_Gtf-like"/>
    <property type="match status" value="1"/>
</dbReference>
<dbReference type="Proteomes" id="UP001154282">
    <property type="component" value="Unassembled WGS sequence"/>
</dbReference>
<dbReference type="GO" id="GO:0032787">
    <property type="term" value="P:monocarboxylic acid metabolic process"/>
    <property type="evidence" value="ECO:0007669"/>
    <property type="project" value="UniProtKB-ARBA"/>
</dbReference>
<dbReference type="GO" id="GO:0080043">
    <property type="term" value="F:quercetin 3-O-glucosyltransferase activity"/>
    <property type="evidence" value="ECO:0007669"/>
    <property type="project" value="TreeGrafter"/>
</dbReference>
<keyword evidence="4 6" id="KW-0808">Transferase</keyword>
<gene>
    <name evidence="8" type="ORF">LITE_LOCUS51312</name>
</gene>
<comment type="pathway">
    <text evidence="1">Pigment biosynthesis; anthocyanin biosynthesis.</text>
</comment>